<comment type="similarity">
    <text evidence="1">Belongs to the RLP family.</text>
</comment>
<dbReference type="Proteomes" id="UP001396334">
    <property type="component" value="Unassembled WGS sequence"/>
</dbReference>
<keyword evidence="5" id="KW-0732">Signal</keyword>
<protein>
    <recommendedName>
        <fullName evidence="8">Leucine-rich repeat-containing N-terminal plant-type domain-containing protein</fullName>
    </recommendedName>
</protein>
<sequence>MGSLWLSVVVVIMISVLVLEEAKWGDGCWDEERTALFHLKTVFRFSRTQVGSDCCDWNWGWVQCDVATRRVIGLSLYLALYYNPSAQQFTHLFNASLFLPFQDLRILDLSYVGLVGYAENEGFEKLSKLRHLQVLNLTGNHLNHGVLPSLSQVSTLRSLNLAGNTLLFTGPSPTDVISTDVKLLSRLTSLESLDLSGTYMTNNHLLYLGGFSSLSTLILKGNYLQGTLHLQDIDNLRKLDSSENGIESLQSSHGSGIQLKLVDLEELDLSFNRFGNNIWAELGGFLNLKSLNISWNQIFGSIDLKEFCGWSNLESLDLSRNEVNQFVTSKDNRCLKKLRFLYLDTVSTRGSTSLASLLEPFPSVKTLFLRYNYFSNETVINQQLHVLRNVENLIMDYTPLPINFLESIGILTSLRTLSLYDCGLTGTLPAQGWCHLKSLEELSLKRNALGGAIPSCLGNLTSLRYLDISENSFTGNVASTPLTNLSMLQLLSFSYNQFQVPSSFKSFANLSNLKVLLAGGNKVVAEAATSQTWSPKFQLKLLDMSNYLYGENCEMDEHPNFLHYQHDLRYIDLSGCSYGGTGFPHWLVQNNTRLEDLHMINSSIVGPLFLPSHPNPNLKALDIRSNRLQHEIPRNFCSLFPNLESLYISSNVFNGNIPVCLGGMRSLTYLDMSFNNLYGGIPEELAMSSSLLLLGLDYNKLNGRISPTVCYFLNSLGAVMLRERFLIFQPSAPQISNCWM</sequence>
<dbReference type="Gene3D" id="3.80.10.10">
    <property type="entry name" value="Ribonuclease Inhibitor"/>
    <property type="match status" value="2"/>
</dbReference>
<keyword evidence="2" id="KW-0433">Leucine-rich repeat</keyword>
<comment type="caution">
    <text evidence="6">The sequence shown here is derived from an EMBL/GenBank/DDBJ whole genome shotgun (WGS) entry which is preliminary data.</text>
</comment>
<organism evidence="6 7">
    <name type="scientific">Hibiscus sabdariffa</name>
    <name type="common">roselle</name>
    <dbReference type="NCBI Taxonomy" id="183260"/>
    <lineage>
        <taxon>Eukaryota</taxon>
        <taxon>Viridiplantae</taxon>
        <taxon>Streptophyta</taxon>
        <taxon>Embryophyta</taxon>
        <taxon>Tracheophyta</taxon>
        <taxon>Spermatophyta</taxon>
        <taxon>Magnoliopsida</taxon>
        <taxon>eudicotyledons</taxon>
        <taxon>Gunneridae</taxon>
        <taxon>Pentapetalae</taxon>
        <taxon>rosids</taxon>
        <taxon>malvids</taxon>
        <taxon>Malvales</taxon>
        <taxon>Malvaceae</taxon>
        <taxon>Malvoideae</taxon>
        <taxon>Hibiscus</taxon>
    </lineage>
</organism>
<evidence type="ECO:0000313" key="6">
    <source>
        <dbReference type="EMBL" id="KAK8477167.1"/>
    </source>
</evidence>
<dbReference type="EMBL" id="JBBPBN010001889">
    <property type="protein sequence ID" value="KAK8477167.1"/>
    <property type="molecule type" value="Genomic_DNA"/>
</dbReference>
<dbReference type="Pfam" id="PF13855">
    <property type="entry name" value="LRR_8"/>
    <property type="match status" value="1"/>
</dbReference>
<evidence type="ECO:0000256" key="2">
    <source>
        <dbReference type="ARBA" id="ARBA00022614"/>
    </source>
</evidence>
<feature type="signal peptide" evidence="5">
    <location>
        <begin position="1"/>
        <end position="22"/>
    </location>
</feature>
<keyword evidence="4" id="KW-0675">Receptor</keyword>
<feature type="chain" id="PRO_5045438189" description="Leucine-rich repeat-containing N-terminal plant-type domain-containing protein" evidence="5">
    <location>
        <begin position="23"/>
        <end position="740"/>
    </location>
</feature>
<evidence type="ECO:0000256" key="5">
    <source>
        <dbReference type="SAM" id="SignalP"/>
    </source>
</evidence>
<evidence type="ECO:0000256" key="4">
    <source>
        <dbReference type="ARBA" id="ARBA00023170"/>
    </source>
</evidence>
<keyword evidence="3" id="KW-0677">Repeat</keyword>
<dbReference type="InterPro" id="IPR032675">
    <property type="entry name" value="LRR_dom_sf"/>
</dbReference>
<dbReference type="SUPFAM" id="SSF52058">
    <property type="entry name" value="L domain-like"/>
    <property type="match status" value="2"/>
</dbReference>
<evidence type="ECO:0000313" key="7">
    <source>
        <dbReference type="Proteomes" id="UP001396334"/>
    </source>
</evidence>
<name>A0ABR1ZAQ1_9ROSI</name>
<dbReference type="InterPro" id="IPR003591">
    <property type="entry name" value="Leu-rich_rpt_typical-subtyp"/>
</dbReference>
<dbReference type="InterPro" id="IPR051502">
    <property type="entry name" value="RLP_Defense_Trigger"/>
</dbReference>
<dbReference type="Pfam" id="PF00560">
    <property type="entry name" value="LRR_1"/>
    <property type="match status" value="2"/>
</dbReference>
<dbReference type="PANTHER" id="PTHR48062:SF37">
    <property type="entry name" value="LRR RECEPTOR-LIKE SERINE_THREONINE-PROTEIN KINASE FLS2"/>
    <property type="match status" value="1"/>
</dbReference>
<accession>A0ABR1ZAQ1</accession>
<evidence type="ECO:0000256" key="3">
    <source>
        <dbReference type="ARBA" id="ARBA00022737"/>
    </source>
</evidence>
<dbReference type="PANTHER" id="PTHR48062">
    <property type="entry name" value="RECEPTOR-LIKE PROTEIN 14"/>
    <property type="match status" value="1"/>
</dbReference>
<dbReference type="SMART" id="SM00369">
    <property type="entry name" value="LRR_TYP"/>
    <property type="match status" value="5"/>
</dbReference>
<evidence type="ECO:0000256" key="1">
    <source>
        <dbReference type="ARBA" id="ARBA00009592"/>
    </source>
</evidence>
<proteinExistence type="inferred from homology"/>
<reference evidence="6 7" key="1">
    <citation type="journal article" date="2024" name="G3 (Bethesda)">
        <title>Genome assembly of Hibiscus sabdariffa L. provides insights into metabolisms of medicinal natural products.</title>
        <authorList>
            <person name="Kim T."/>
        </authorList>
    </citation>
    <scope>NUCLEOTIDE SEQUENCE [LARGE SCALE GENOMIC DNA]</scope>
    <source>
        <strain evidence="6">TK-2024</strain>
        <tissue evidence="6">Old leaves</tissue>
    </source>
</reference>
<dbReference type="Pfam" id="PF13516">
    <property type="entry name" value="LRR_6"/>
    <property type="match status" value="1"/>
</dbReference>
<gene>
    <name evidence="6" type="ORF">V6N11_068363</name>
</gene>
<dbReference type="SUPFAM" id="SSF52047">
    <property type="entry name" value="RNI-like"/>
    <property type="match status" value="1"/>
</dbReference>
<keyword evidence="7" id="KW-1185">Reference proteome</keyword>
<dbReference type="InterPro" id="IPR001611">
    <property type="entry name" value="Leu-rich_rpt"/>
</dbReference>
<evidence type="ECO:0008006" key="8">
    <source>
        <dbReference type="Google" id="ProtNLM"/>
    </source>
</evidence>